<feature type="transmembrane region" description="Helical" evidence="1">
    <location>
        <begin position="470"/>
        <end position="490"/>
    </location>
</feature>
<dbReference type="EMBL" id="JBHUHP010000010">
    <property type="protein sequence ID" value="MFD2092284.1"/>
    <property type="molecule type" value="Genomic_DNA"/>
</dbReference>
<dbReference type="RefSeq" id="WP_376875863.1">
    <property type="nucleotide sequence ID" value="NZ_JBHUHP010000010.1"/>
</dbReference>
<dbReference type="PANTHER" id="PTHR12147:SF26">
    <property type="entry name" value="PEPTIDASE M28 DOMAIN-CONTAINING PROTEIN"/>
    <property type="match status" value="1"/>
</dbReference>
<comment type="caution">
    <text evidence="3">The sequence shown here is derived from an EMBL/GenBank/DDBJ whole genome shotgun (WGS) entry which is preliminary data.</text>
</comment>
<feature type="transmembrane region" description="Helical" evidence="1">
    <location>
        <begin position="374"/>
        <end position="395"/>
    </location>
</feature>
<dbReference type="Proteomes" id="UP001597402">
    <property type="component" value="Unassembled WGS sequence"/>
</dbReference>
<keyword evidence="1" id="KW-1133">Transmembrane helix</keyword>
<keyword evidence="1" id="KW-0472">Membrane</keyword>
<gene>
    <name evidence="3" type="ORF">ACFSHS_11950</name>
</gene>
<feature type="transmembrane region" description="Helical" evidence="1">
    <location>
        <begin position="559"/>
        <end position="579"/>
    </location>
</feature>
<dbReference type="PANTHER" id="PTHR12147">
    <property type="entry name" value="METALLOPEPTIDASE M28 FAMILY MEMBER"/>
    <property type="match status" value="1"/>
</dbReference>
<dbReference type="InterPro" id="IPR045175">
    <property type="entry name" value="M28_fam"/>
</dbReference>
<feature type="transmembrane region" description="Helical" evidence="1">
    <location>
        <begin position="497"/>
        <end position="520"/>
    </location>
</feature>
<feature type="domain" description="Peptidase M28" evidence="2">
    <location>
        <begin position="118"/>
        <end position="307"/>
    </location>
</feature>
<sequence length="779" mass="79297">MPANRSRAAGRPDHPRRTGGLLVLALLLGLTAWSGVSLQPPDPAPADAPATGFSATRAFAHVEAVASEVHVPGSAASDRVVDGLVDTLGGLGLDARVQNAVGAVRTASGETRMARVRNVVGVLEGSDPTGRVFLTAHHDSVETGPGAADDAAGVAAVLESVRALAAGPPLRNDVVVVLTDAEEACTCGAEAFAAAHPLASGGGVVLNLEARGTRGPPIMFETSPGNAELAEVYAAAAPHPVATSFAVEVYRLLPNVTDFSTLMAEGDFTGLNTAFIDGAAAYHTPQDVPERLDRGTLQALGDNALATARELAGRDLSGLAVPAAGDATYFPVLGDLVRYPGELVGPLAAAAVAAVALLVLVVHRRGSSPLRRTVAGTVLAVVPLVGGPLAAQGLWLLLVAVRPGYAQMLDPWRPGWFRLATVALVAAVVLSWYALLRRRVGAVPLAVGGLVWLAVLAAVLAVVAPGGAYLAAWPAMAGALAGLTTAVVPAPVVRPAAALLAGAVAVVVLAPTVALFLPALGVSTAAAPSAPAALLLLALLPALELLFPDPDAAGRWGAAVVPATAFVLAAACTAAGLAVDRFDAGHPVPSRLAYVLDRDTGQASWVSTERSPGAWTAGHVGSRFELPTQYPYLDGAVWSGRAEPADLAAAEVETVADTVLGTRRELTVRVTPRRPGVRMLALDLRTDSGTVVAGRIAGRDVPQEELGGSRVWIVFHAPPEGGLQATFSIDRDAAVDLRVVEGSDGLEGLPGFRPRPDGVDTAGSHSADVVLVAATTRLG</sequence>
<protein>
    <submittedName>
        <fullName evidence="3">M20/M25/M40 family metallo-hydrolase</fullName>
    </submittedName>
</protein>
<reference evidence="4" key="1">
    <citation type="journal article" date="2019" name="Int. J. Syst. Evol. Microbiol.">
        <title>The Global Catalogue of Microorganisms (GCM) 10K type strain sequencing project: providing services to taxonomists for standard genome sequencing and annotation.</title>
        <authorList>
            <consortium name="The Broad Institute Genomics Platform"/>
            <consortium name="The Broad Institute Genome Sequencing Center for Infectious Disease"/>
            <person name="Wu L."/>
            <person name="Ma J."/>
        </authorList>
    </citation>
    <scope>NUCLEOTIDE SEQUENCE [LARGE SCALE GENOMIC DNA]</scope>
    <source>
        <strain evidence="4">JCM 3338</strain>
    </source>
</reference>
<dbReference type="SUPFAM" id="SSF53187">
    <property type="entry name" value="Zn-dependent exopeptidases"/>
    <property type="match status" value="1"/>
</dbReference>
<evidence type="ECO:0000256" key="1">
    <source>
        <dbReference type="SAM" id="Phobius"/>
    </source>
</evidence>
<dbReference type="Pfam" id="PF04389">
    <property type="entry name" value="Peptidase_M28"/>
    <property type="match status" value="1"/>
</dbReference>
<feature type="transmembrane region" description="Helical" evidence="1">
    <location>
        <begin position="526"/>
        <end position="547"/>
    </location>
</feature>
<evidence type="ECO:0000313" key="4">
    <source>
        <dbReference type="Proteomes" id="UP001597402"/>
    </source>
</evidence>
<feature type="transmembrane region" description="Helical" evidence="1">
    <location>
        <begin position="415"/>
        <end position="435"/>
    </location>
</feature>
<evidence type="ECO:0000313" key="3">
    <source>
        <dbReference type="EMBL" id="MFD2092284.1"/>
    </source>
</evidence>
<proteinExistence type="predicted"/>
<feature type="transmembrane region" description="Helical" evidence="1">
    <location>
        <begin position="442"/>
        <end position="464"/>
    </location>
</feature>
<evidence type="ECO:0000259" key="2">
    <source>
        <dbReference type="Pfam" id="PF04389"/>
    </source>
</evidence>
<feature type="transmembrane region" description="Helical" evidence="1">
    <location>
        <begin position="343"/>
        <end position="362"/>
    </location>
</feature>
<dbReference type="InterPro" id="IPR007484">
    <property type="entry name" value="Peptidase_M28"/>
</dbReference>
<name>A0ABW4XDQ5_9ACTN</name>
<keyword evidence="4" id="KW-1185">Reference proteome</keyword>
<keyword evidence="1" id="KW-0812">Transmembrane</keyword>
<dbReference type="Gene3D" id="3.40.630.10">
    <property type="entry name" value="Zn peptidases"/>
    <property type="match status" value="1"/>
</dbReference>
<accession>A0ABW4XDQ5</accession>
<organism evidence="3 4">
    <name type="scientific">Blastococcus deserti</name>
    <dbReference type="NCBI Taxonomy" id="2259033"/>
    <lineage>
        <taxon>Bacteria</taxon>
        <taxon>Bacillati</taxon>
        <taxon>Actinomycetota</taxon>
        <taxon>Actinomycetes</taxon>
        <taxon>Geodermatophilales</taxon>
        <taxon>Geodermatophilaceae</taxon>
        <taxon>Blastococcus</taxon>
    </lineage>
</organism>